<evidence type="ECO:0000256" key="17">
    <source>
        <dbReference type="SAM" id="Phobius"/>
    </source>
</evidence>
<feature type="transmembrane region" description="Helical" evidence="17">
    <location>
        <begin position="223"/>
        <end position="239"/>
    </location>
</feature>
<evidence type="ECO:0000256" key="1">
    <source>
        <dbReference type="ARBA" id="ARBA00004141"/>
    </source>
</evidence>
<dbReference type="EC" id="2.4.99.28" evidence="14"/>
<evidence type="ECO:0000256" key="14">
    <source>
        <dbReference type="ARBA" id="ARBA00044770"/>
    </source>
</evidence>
<keyword evidence="2" id="KW-0328">Glycosyltransferase</keyword>
<evidence type="ECO:0000256" key="6">
    <source>
        <dbReference type="ARBA" id="ARBA00022984"/>
    </source>
</evidence>
<dbReference type="GO" id="GO:0008955">
    <property type="term" value="F:peptidoglycan glycosyltransferase activity"/>
    <property type="evidence" value="ECO:0007669"/>
    <property type="project" value="UniProtKB-EC"/>
</dbReference>
<evidence type="ECO:0000256" key="8">
    <source>
        <dbReference type="ARBA" id="ARBA00023136"/>
    </source>
</evidence>
<evidence type="ECO:0000256" key="4">
    <source>
        <dbReference type="ARBA" id="ARBA00022692"/>
    </source>
</evidence>
<dbReference type="GO" id="GO:0032153">
    <property type="term" value="C:cell division site"/>
    <property type="evidence" value="ECO:0007669"/>
    <property type="project" value="TreeGrafter"/>
</dbReference>
<dbReference type="Proteomes" id="UP000050833">
    <property type="component" value="Unassembled WGS sequence"/>
</dbReference>
<protein>
    <recommendedName>
        <fullName evidence="12">Probable peptidoglycan glycosyltransferase FtsW</fullName>
        <ecNumber evidence="14">2.4.99.28</ecNumber>
    </recommendedName>
    <alternativeName>
        <fullName evidence="13">Cell division protein FtsW</fullName>
    </alternativeName>
    <alternativeName>
        <fullName evidence="10">Cell wall polymerase</fullName>
    </alternativeName>
    <alternativeName>
        <fullName evidence="9">Peptidoglycan polymerase</fullName>
    </alternativeName>
</protein>
<keyword evidence="6" id="KW-0573">Peptidoglycan synthesis</keyword>
<dbReference type="GO" id="GO:0009252">
    <property type="term" value="P:peptidoglycan biosynthetic process"/>
    <property type="evidence" value="ECO:0007669"/>
    <property type="project" value="UniProtKB-KW"/>
</dbReference>
<feature type="transmembrane region" description="Helical" evidence="17">
    <location>
        <begin position="391"/>
        <end position="409"/>
    </location>
</feature>
<keyword evidence="4 17" id="KW-0812">Transmembrane</keyword>
<dbReference type="InterPro" id="IPR001182">
    <property type="entry name" value="FtsW/RodA"/>
</dbReference>
<keyword evidence="5" id="KW-0133">Cell shape</keyword>
<dbReference type="RefSeq" id="WP_055945723.1">
    <property type="nucleotide sequence ID" value="NZ_JAQDCV010000003.1"/>
</dbReference>
<evidence type="ECO:0000256" key="3">
    <source>
        <dbReference type="ARBA" id="ARBA00022679"/>
    </source>
</evidence>
<comment type="catalytic activity">
    <reaction evidence="15">
        <text>[GlcNAc-(1-&gt;4)-Mur2Ac(oyl-L-Ala-gamma-D-Glu-L-Lys-D-Ala-D-Ala)](n)-di-trans,octa-cis-undecaprenyl diphosphate + beta-D-GlcNAc-(1-&gt;4)-Mur2Ac(oyl-L-Ala-gamma-D-Glu-L-Lys-D-Ala-D-Ala)-di-trans,octa-cis-undecaprenyl diphosphate = [GlcNAc-(1-&gt;4)-Mur2Ac(oyl-L-Ala-gamma-D-Glu-L-Lys-D-Ala-D-Ala)](n+1)-di-trans,octa-cis-undecaprenyl diphosphate + di-trans,octa-cis-undecaprenyl diphosphate + H(+)</text>
        <dbReference type="Rhea" id="RHEA:23708"/>
        <dbReference type="Rhea" id="RHEA-COMP:9602"/>
        <dbReference type="Rhea" id="RHEA-COMP:9603"/>
        <dbReference type="ChEBI" id="CHEBI:15378"/>
        <dbReference type="ChEBI" id="CHEBI:58405"/>
        <dbReference type="ChEBI" id="CHEBI:60033"/>
        <dbReference type="ChEBI" id="CHEBI:78435"/>
        <dbReference type="EC" id="2.4.99.28"/>
    </reaction>
</comment>
<dbReference type="PANTHER" id="PTHR30474">
    <property type="entry name" value="CELL CYCLE PROTEIN"/>
    <property type="match status" value="1"/>
</dbReference>
<evidence type="ECO:0000313" key="18">
    <source>
        <dbReference type="EMBL" id="KQC84244.1"/>
    </source>
</evidence>
<evidence type="ECO:0000256" key="7">
    <source>
        <dbReference type="ARBA" id="ARBA00022989"/>
    </source>
</evidence>
<proteinExistence type="inferred from homology"/>
<feature type="transmembrane region" description="Helical" evidence="17">
    <location>
        <begin position="146"/>
        <end position="166"/>
    </location>
</feature>
<evidence type="ECO:0000256" key="15">
    <source>
        <dbReference type="ARBA" id="ARBA00049902"/>
    </source>
</evidence>
<feature type="transmembrane region" description="Helical" evidence="17">
    <location>
        <begin position="66"/>
        <end position="90"/>
    </location>
</feature>
<keyword evidence="7 17" id="KW-1133">Transmembrane helix</keyword>
<comment type="subcellular location">
    <subcellularLocation>
        <location evidence="1">Membrane</location>
        <topology evidence="1">Multi-pass membrane protein</topology>
    </subcellularLocation>
</comment>
<evidence type="ECO:0000256" key="16">
    <source>
        <dbReference type="ARBA" id="ARBA00049966"/>
    </source>
</evidence>
<keyword evidence="8 17" id="KW-0472">Membrane</keyword>
<feature type="transmembrane region" description="Helical" evidence="17">
    <location>
        <begin position="351"/>
        <end position="379"/>
    </location>
</feature>
<name>A0AAW3JP05_9FIRM</name>
<comment type="caution">
    <text evidence="18">The sequence shown here is derived from an EMBL/GenBank/DDBJ whole genome shotgun (WGS) entry which is preliminary data.</text>
</comment>
<sequence>MLRKPSARRALASYIDSQERVDIKVIMILFMLNVFGIIMIYSASSYNCSLSPKYNYDGMYFAKKQIFNVVLGFAVMLVIRLCNYNQLYIYRFSKSHLFKNIKALKNKKISLSWLIYIMSIVMTLTLFSTLKVAAKGAVRWIKIGPLSLQVAEVSKILIILWVAAMISKYINHRNKIRVLLFIWIPSMLSVLFLFKVSSNLSSAIIIGGIIFGMTFIMTPFWKIHIGVVAAGGVGVYYYINHLRNLIKLNVNPKDYSFRTRRFLGWLAPLKYADDESYQSLQALYAVASGGFSGKGLGNSVQKLSKIPEAQNDMIFAVICEELGILGAGILIMMFIYLIYQLFKIAGRAETVFGRAMVAGIAIHIALQVVVNIFVVLMIIPNTGVSLPFISYGGSAVVFTMAEMGLALAVDREHFKAKVKRKAKQIIEEKELAE</sequence>
<feature type="transmembrane region" description="Helical" evidence="17">
    <location>
        <begin position="178"/>
        <end position="194"/>
    </location>
</feature>
<comment type="function">
    <text evidence="16">Peptidoglycan polymerase that is essential for cell division.</text>
</comment>
<dbReference type="GO" id="GO:0015648">
    <property type="term" value="F:lipid-linked peptidoglycan transporter activity"/>
    <property type="evidence" value="ECO:0007669"/>
    <property type="project" value="TreeGrafter"/>
</dbReference>
<dbReference type="GO" id="GO:0008360">
    <property type="term" value="P:regulation of cell shape"/>
    <property type="evidence" value="ECO:0007669"/>
    <property type="project" value="UniProtKB-KW"/>
</dbReference>
<feature type="transmembrane region" description="Helical" evidence="17">
    <location>
        <begin position="21"/>
        <end position="46"/>
    </location>
</feature>
<feature type="transmembrane region" description="Helical" evidence="17">
    <location>
        <begin position="313"/>
        <end position="339"/>
    </location>
</feature>
<dbReference type="EMBL" id="LLKB01000006">
    <property type="protein sequence ID" value="KQC84244.1"/>
    <property type="molecule type" value="Genomic_DNA"/>
</dbReference>
<dbReference type="GO" id="GO:0005886">
    <property type="term" value="C:plasma membrane"/>
    <property type="evidence" value="ECO:0007669"/>
    <property type="project" value="TreeGrafter"/>
</dbReference>
<reference evidence="18 19" key="1">
    <citation type="submission" date="2015-10" db="EMBL/GenBank/DDBJ databases">
        <title>Butyribacter intestini gen. nov., sp. nov., a butyric acid-producing bacterium of the family Lachnospiraceae isolated from the human faeces.</title>
        <authorList>
            <person name="Zou Y."/>
            <person name="Xue W."/>
            <person name="Luo G."/>
            <person name="Lv M."/>
        </authorList>
    </citation>
    <scope>NUCLEOTIDE SEQUENCE [LARGE SCALE GENOMIC DNA]</scope>
    <source>
        <strain evidence="18 19">TF01-11</strain>
    </source>
</reference>
<evidence type="ECO:0000256" key="11">
    <source>
        <dbReference type="ARBA" id="ARBA00038053"/>
    </source>
</evidence>
<evidence type="ECO:0000313" key="19">
    <source>
        <dbReference type="Proteomes" id="UP000050833"/>
    </source>
</evidence>
<keyword evidence="19" id="KW-1185">Reference proteome</keyword>
<evidence type="ECO:0000256" key="9">
    <source>
        <dbReference type="ARBA" id="ARBA00032370"/>
    </source>
</evidence>
<dbReference type="PANTHER" id="PTHR30474:SF2">
    <property type="entry name" value="PEPTIDOGLYCAN GLYCOSYLTRANSFERASE FTSW-RELATED"/>
    <property type="match status" value="1"/>
</dbReference>
<feature type="transmembrane region" description="Helical" evidence="17">
    <location>
        <begin position="111"/>
        <end position="134"/>
    </location>
</feature>
<gene>
    <name evidence="18" type="ORF">APZ18_13105</name>
</gene>
<evidence type="ECO:0000256" key="12">
    <source>
        <dbReference type="ARBA" id="ARBA00041185"/>
    </source>
</evidence>
<evidence type="ECO:0000256" key="5">
    <source>
        <dbReference type="ARBA" id="ARBA00022960"/>
    </source>
</evidence>
<evidence type="ECO:0000256" key="13">
    <source>
        <dbReference type="ARBA" id="ARBA00041418"/>
    </source>
</evidence>
<accession>A0AAW3JP05</accession>
<evidence type="ECO:0000256" key="10">
    <source>
        <dbReference type="ARBA" id="ARBA00033270"/>
    </source>
</evidence>
<dbReference type="GO" id="GO:0051301">
    <property type="term" value="P:cell division"/>
    <property type="evidence" value="ECO:0007669"/>
    <property type="project" value="InterPro"/>
</dbReference>
<dbReference type="Pfam" id="PF01098">
    <property type="entry name" value="FTSW_RODA_SPOVE"/>
    <property type="match status" value="1"/>
</dbReference>
<organism evidence="18 19">
    <name type="scientific">Butyribacter intestini</name>
    <dbReference type="NCBI Taxonomy" id="1703332"/>
    <lineage>
        <taxon>Bacteria</taxon>
        <taxon>Bacillati</taxon>
        <taxon>Bacillota</taxon>
        <taxon>Clostridia</taxon>
        <taxon>Lachnospirales</taxon>
        <taxon>Lachnospiraceae</taxon>
        <taxon>Butyribacter</taxon>
    </lineage>
</organism>
<evidence type="ECO:0000256" key="2">
    <source>
        <dbReference type="ARBA" id="ARBA00022676"/>
    </source>
</evidence>
<dbReference type="AlphaFoldDB" id="A0AAW3JP05"/>
<comment type="similarity">
    <text evidence="11">Belongs to the SEDS family. FtsW subfamily.</text>
</comment>
<keyword evidence="3" id="KW-0808">Transferase</keyword>